<dbReference type="AlphaFoldDB" id="A0AA38M8M4"/>
<accession>A0AA38M8M4</accession>
<comment type="caution">
    <text evidence="1">The sequence shown here is derived from an EMBL/GenBank/DDBJ whole genome shotgun (WGS) entry which is preliminary data.</text>
</comment>
<keyword evidence="2" id="KW-1185">Reference proteome</keyword>
<reference evidence="1" key="1">
    <citation type="journal article" date="2023" name="G3 (Bethesda)">
        <title>Whole genome assemblies of Zophobas morio and Tenebrio molitor.</title>
        <authorList>
            <person name="Kaur S."/>
            <person name="Stinson S.A."/>
            <person name="diCenzo G.C."/>
        </authorList>
    </citation>
    <scope>NUCLEOTIDE SEQUENCE</scope>
    <source>
        <strain evidence="1">QUZm001</strain>
    </source>
</reference>
<proteinExistence type="predicted"/>
<evidence type="ECO:0000313" key="2">
    <source>
        <dbReference type="Proteomes" id="UP001168821"/>
    </source>
</evidence>
<gene>
    <name evidence="1" type="ORF">Zmor_019217</name>
</gene>
<evidence type="ECO:0000313" key="1">
    <source>
        <dbReference type="EMBL" id="KAJ3647333.1"/>
    </source>
</evidence>
<protein>
    <submittedName>
        <fullName evidence="1">Uncharacterized protein</fullName>
    </submittedName>
</protein>
<organism evidence="1 2">
    <name type="scientific">Zophobas morio</name>
    <dbReference type="NCBI Taxonomy" id="2755281"/>
    <lineage>
        <taxon>Eukaryota</taxon>
        <taxon>Metazoa</taxon>
        <taxon>Ecdysozoa</taxon>
        <taxon>Arthropoda</taxon>
        <taxon>Hexapoda</taxon>
        <taxon>Insecta</taxon>
        <taxon>Pterygota</taxon>
        <taxon>Neoptera</taxon>
        <taxon>Endopterygota</taxon>
        <taxon>Coleoptera</taxon>
        <taxon>Polyphaga</taxon>
        <taxon>Cucujiformia</taxon>
        <taxon>Tenebrionidae</taxon>
        <taxon>Zophobas</taxon>
    </lineage>
</organism>
<name>A0AA38M8M4_9CUCU</name>
<sequence>MENITAAHRTINGDHQSTLRPIFGLMCSCIPGPPPFTPIGGLRAIYTLLKGKQLARGLEGFLRRAGARTRTLSCFIFLRAEAAGPSRHVPMKDCVFRFVPEGGVDPCERTRVCDTFVRCVMSDIYSAPGGLSGGGTPLRRCRPGVL</sequence>
<dbReference type="Proteomes" id="UP001168821">
    <property type="component" value="Unassembled WGS sequence"/>
</dbReference>
<dbReference type="EMBL" id="JALNTZ010000006">
    <property type="protein sequence ID" value="KAJ3647333.1"/>
    <property type="molecule type" value="Genomic_DNA"/>
</dbReference>